<dbReference type="Proteomes" id="UP000221165">
    <property type="component" value="Unassembled WGS sequence"/>
</dbReference>
<dbReference type="GO" id="GO:0006886">
    <property type="term" value="P:intracellular protein transport"/>
    <property type="evidence" value="ECO:0007669"/>
    <property type="project" value="InterPro"/>
</dbReference>
<name>A0A2C6KLI4_9APIC</name>
<accession>A0A2C6KLI4</accession>
<dbReference type="GO" id="GO:0090110">
    <property type="term" value="P:COPII-coated vesicle cargo loading"/>
    <property type="evidence" value="ECO:0007669"/>
    <property type="project" value="TreeGrafter"/>
</dbReference>
<feature type="domain" description="Sec23/Sec24 trunk" evidence="6">
    <location>
        <begin position="1099"/>
        <end position="1371"/>
    </location>
</feature>
<dbReference type="InterPro" id="IPR050550">
    <property type="entry name" value="SEC23_SEC24_subfamily"/>
</dbReference>
<dbReference type="GO" id="GO:0070971">
    <property type="term" value="C:endoplasmic reticulum exit site"/>
    <property type="evidence" value="ECO:0007669"/>
    <property type="project" value="TreeGrafter"/>
</dbReference>
<dbReference type="SUPFAM" id="SSF82754">
    <property type="entry name" value="C-terminal, gelsolin-like domain of Sec23/24"/>
    <property type="match status" value="1"/>
</dbReference>
<keyword evidence="9" id="KW-1185">Reference proteome</keyword>
<feature type="compositionally biased region" description="Polar residues" evidence="4">
    <location>
        <begin position="391"/>
        <end position="407"/>
    </location>
</feature>
<feature type="compositionally biased region" description="Polar residues" evidence="4">
    <location>
        <begin position="83"/>
        <end position="92"/>
    </location>
</feature>
<dbReference type="Pfam" id="PF04811">
    <property type="entry name" value="Sec23_trunk"/>
    <property type="match status" value="1"/>
</dbReference>
<feature type="region of interest" description="Disordered" evidence="4">
    <location>
        <begin position="1023"/>
        <end position="1056"/>
    </location>
</feature>
<dbReference type="SUPFAM" id="SSF53300">
    <property type="entry name" value="vWA-like"/>
    <property type="match status" value="1"/>
</dbReference>
<dbReference type="InterPro" id="IPR006896">
    <property type="entry name" value="Sec23/24_trunk_dom"/>
</dbReference>
<comment type="caution">
    <text evidence="8">The sequence shown here is derived from an EMBL/GenBank/DDBJ whole genome shotgun (WGS) entry which is preliminary data.</text>
</comment>
<keyword evidence="3" id="KW-0653">Protein transport</keyword>
<feature type="compositionally biased region" description="Low complexity" evidence="4">
    <location>
        <begin position="1041"/>
        <end position="1056"/>
    </location>
</feature>
<feature type="compositionally biased region" description="Low complexity" evidence="4">
    <location>
        <begin position="192"/>
        <end position="204"/>
    </location>
</feature>
<keyword evidence="2" id="KW-0813">Transport</keyword>
<feature type="region of interest" description="Disordered" evidence="4">
    <location>
        <begin position="78"/>
        <end position="125"/>
    </location>
</feature>
<dbReference type="InterPro" id="IPR036174">
    <property type="entry name" value="Znf_Sec23_Sec24_sf"/>
</dbReference>
<dbReference type="GeneID" id="94432162"/>
<gene>
    <name evidence="8" type="ORF">CSUI_008827</name>
</gene>
<feature type="region of interest" description="Disordered" evidence="4">
    <location>
        <begin position="160"/>
        <end position="323"/>
    </location>
</feature>
<evidence type="ECO:0000256" key="2">
    <source>
        <dbReference type="ARBA" id="ARBA00022448"/>
    </source>
</evidence>
<protein>
    <submittedName>
        <fullName evidence="8">Sec23 sec24 trunk domain-containing protein</fullName>
    </submittedName>
</protein>
<feature type="compositionally biased region" description="Polar residues" evidence="4">
    <location>
        <begin position="253"/>
        <end position="272"/>
    </location>
</feature>
<feature type="compositionally biased region" description="Polar residues" evidence="4">
    <location>
        <begin position="216"/>
        <end position="229"/>
    </location>
</feature>
<evidence type="ECO:0000313" key="8">
    <source>
        <dbReference type="EMBL" id="PHJ17345.1"/>
    </source>
</evidence>
<dbReference type="EMBL" id="MIGC01005083">
    <property type="protein sequence ID" value="PHJ17345.1"/>
    <property type="molecule type" value="Genomic_DNA"/>
</dbReference>
<sequence>MWPSQQSFPADSQLPSLPNGGFHSAPYACDRVGQSASQQVLPPGAAARCSPPENCANAQVHSGWEPLPHSCRTSLVSAAPSDVSGQQSSTVTGLPPQAPSWTASTPVPNQMPFTTPHARSATISGNAGAYRSEVVSDLRSDAHRKAPQVDKASLCAGTVPYVPASSTPQSGLPRSSVDTTDPLRSHDGLYWGGTHSSGTSTVSSELAEKVAPATTAGVSNTLSQQQHVSGSALARSAAEPRQAVSRHQDVHTQDGNQSIFQTNASSSLSTGPGFSRNGVGEATAEQPTRSEQSIFFPQHPRASPGHVEAPPVESQQSSQSMPSVLYGQRCTRAGHTASASATTTVPSGGVSGSPAVGQSAQITTQPTTARPFEEVSHHVGSLRRGPAGAPSPQSSAVPRSPISTETLPDTPGCLLEGVPTVQQPAASPDSSKSDSSQDGGISLVSHAQAERRQQMETGQARNRGNGADAATRFGAAGDASPQPSGKTCPGSAEYETQQFSRGNQPQQPYHQRPQQDSAGLVCAAEKKSPSPVFTRATGVSEGAPFDEQQFSQSATPMPESVRPQGKGNNSPTTFECHADQHRAQGCPQGLSGQHASFQRDAPPLEGTAVQGGGVSYEYSDRGSNARHTADQGLVQEVAFSSLQRPQEYPAYPQQANQFMNQIASEDLQRQQQHGPMYAQQSAGAECSGLSDLASQQSGFTAARPSYCTRPTQQRPGHSGRPGTDSSSSGRRRPSPKPPSPSASSAEVEGPPASLVSPSYGQAAVAASSVASSSSSVVPPRVTTLTRAVNSRIDPSQVPRPEGRSEAVTQEGGRVYESDKYNLPPNPCSIYTVLDRGSCSCRYMRSTLNHVPAFSHTLSLSSLLFGILVQPFAQRGRCEEDIPVVDLTSSSPLFTSYLGQQHRGGAITSVGGGRSGSSSDKKANTTSEGPVRCPKCRCYINPFMAWASGGNECVCNLCQHHFLLPEYYMEALHLYRSHMHTDGGGRMGGHTNSQRSSDPELKGFERHELWKGSVDFVAPKEYEKNVEKRRRSTEGGIGTETSSSQARHGASSSSSGATNASAEAYARSAAVSCFSGHNVVSSFFQVSREQLETRVLRQFPCVVFVLDISAAALRSNLANSCIYALAELLRNFRGVLKVQIALILYSDRLIFLPRKEESCADGAVVGDSRGTGEKDMVQWEGSADTESTRARKIQAMFVADVDDPFLPAPVDLLFYSPHQYLELEAILGHLPRLLEDLSGACGDRSAGNAAMKVAVDLVAERGAGGMVEMFHGACPNYGLGALKGDPVHKETTGVGGASFEFQQREFYDGVILDCYSAGVCVDVHAYPSSRRDKMMLQTLESIATHTGGKVFYQHDFFWQRDHTRIYEDLSRLLTSPLAFMCEVKLRTSTGIAVDKILAPFGGPRVLYDQSAFRIPRLDADLTIAFLCKHTQQLESVKQVYVQFVCAYTPLQPFDYGEDTGSYLTSPPHRRYLRVHTLSLPITFSLSSLFRFAEVESMLAVMVRMAAKMVLHSEPDWKEKTMDRLVSILHAYRANCASTSSAGQLILPDSLKLLPIYTMALFKHAVGRACAFRSSEVREDERVWHLVRFMGLPVHAYPGLLYPRVFPLHRSYIEKSRETKMLQRAGRPTGVGDNVYLPDSVAATGVKISSDGVFLCDIGTALYLYIGSQVKHEYLVGLFGEDAVVDEQNAPYLRLRTDNDSPGNLVSRIVKQIQKDKASLPYLPLRVVCASSLDETRLLTHLVEDAIAGDGCYVDFLCGLHKMVHNKLDDG</sequence>
<dbReference type="GO" id="GO:0000149">
    <property type="term" value="F:SNARE binding"/>
    <property type="evidence" value="ECO:0007669"/>
    <property type="project" value="TreeGrafter"/>
</dbReference>
<feature type="region of interest" description="Disordered" evidence="4">
    <location>
        <begin position="337"/>
        <end position="626"/>
    </location>
</feature>
<evidence type="ECO:0000313" key="9">
    <source>
        <dbReference type="Proteomes" id="UP000221165"/>
    </source>
</evidence>
<dbReference type="InterPro" id="IPR006900">
    <property type="entry name" value="Sec23/24_helical_dom"/>
</dbReference>
<dbReference type="Gene3D" id="2.30.30.380">
    <property type="entry name" value="Zn-finger domain of Sec23/24"/>
    <property type="match status" value="1"/>
</dbReference>
<feature type="compositionally biased region" description="Polar residues" evidence="4">
    <location>
        <begin position="99"/>
        <end position="113"/>
    </location>
</feature>
<feature type="compositionally biased region" description="Low complexity" evidence="4">
    <location>
        <begin position="741"/>
        <end position="753"/>
    </location>
</feature>
<dbReference type="Pfam" id="PF04815">
    <property type="entry name" value="Sec23_helical"/>
    <property type="match status" value="1"/>
</dbReference>
<dbReference type="GO" id="GO:0008270">
    <property type="term" value="F:zinc ion binding"/>
    <property type="evidence" value="ECO:0007669"/>
    <property type="project" value="InterPro"/>
</dbReference>
<reference evidence="8 9" key="1">
    <citation type="journal article" date="2017" name="Int. J. Parasitol.">
        <title>The genome of the protozoan parasite Cystoisospora suis and a reverse vaccinology approach to identify vaccine candidates.</title>
        <authorList>
            <person name="Palmieri N."/>
            <person name="Shrestha A."/>
            <person name="Ruttkowski B."/>
            <person name="Beck T."/>
            <person name="Vogl C."/>
            <person name="Tomley F."/>
            <person name="Blake D.P."/>
            <person name="Joachim A."/>
        </authorList>
    </citation>
    <scope>NUCLEOTIDE SEQUENCE [LARGE SCALE GENOMIC DNA]</scope>
    <source>
        <strain evidence="8 9">Wien I</strain>
    </source>
</reference>
<dbReference type="SUPFAM" id="SSF82919">
    <property type="entry name" value="Zn-finger domain of Sec23/24"/>
    <property type="match status" value="1"/>
</dbReference>
<feature type="compositionally biased region" description="Polar residues" evidence="4">
    <location>
        <begin position="164"/>
        <end position="179"/>
    </location>
</feature>
<dbReference type="Gene3D" id="3.40.50.410">
    <property type="entry name" value="von Willebrand factor, type A domain"/>
    <property type="match status" value="1"/>
</dbReference>
<dbReference type="Pfam" id="PF04810">
    <property type="entry name" value="zf-Sec23_Sec24"/>
    <property type="match status" value="1"/>
</dbReference>
<dbReference type="SUPFAM" id="SSF81811">
    <property type="entry name" value="Helical domain of Sec23/24"/>
    <property type="match status" value="1"/>
</dbReference>
<feature type="region of interest" description="Disordered" evidence="4">
    <location>
        <begin position="1"/>
        <end position="28"/>
    </location>
</feature>
<evidence type="ECO:0000256" key="3">
    <source>
        <dbReference type="ARBA" id="ARBA00022927"/>
    </source>
</evidence>
<feature type="region of interest" description="Disordered" evidence="4">
    <location>
        <begin position="907"/>
        <end position="928"/>
    </location>
</feature>
<feature type="domain" description="Zinc finger Sec23/Sec24-type" evidence="5">
    <location>
        <begin position="929"/>
        <end position="967"/>
    </location>
</feature>
<feature type="compositionally biased region" description="Low complexity" evidence="4">
    <location>
        <begin position="718"/>
        <end position="728"/>
    </location>
</feature>
<dbReference type="InterPro" id="IPR036175">
    <property type="entry name" value="Sec23/24_helical_dom_sf"/>
</dbReference>
<dbReference type="Gene3D" id="3.40.20.10">
    <property type="entry name" value="Severin"/>
    <property type="match status" value="1"/>
</dbReference>
<dbReference type="OrthoDB" id="330006at2759"/>
<feature type="compositionally biased region" description="Low complexity" evidence="4">
    <location>
        <begin position="337"/>
        <end position="357"/>
    </location>
</feature>
<feature type="compositionally biased region" description="Polar residues" evidence="4">
    <location>
        <begin position="313"/>
        <end position="322"/>
    </location>
</feature>
<evidence type="ECO:0000259" key="5">
    <source>
        <dbReference type="Pfam" id="PF04810"/>
    </source>
</evidence>
<dbReference type="InterPro" id="IPR036180">
    <property type="entry name" value="Gelsolin-like_dom_sf"/>
</dbReference>
<comment type="similarity">
    <text evidence="1">Belongs to the SEC23/SEC24 family. SEC24 subfamily.</text>
</comment>
<dbReference type="SUPFAM" id="SSF81995">
    <property type="entry name" value="beta-sandwich domain of Sec23/24"/>
    <property type="match status" value="1"/>
</dbReference>
<dbReference type="InterPro" id="IPR036465">
    <property type="entry name" value="vWFA_dom_sf"/>
</dbReference>
<dbReference type="RefSeq" id="XP_067919069.1">
    <property type="nucleotide sequence ID" value="XM_068068951.1"/>
</dbReference>
<dbReference type="Gene3D" id="1.20.120.730">
    <property type="entry name" value="Sec23/Sec24 helical domain"/>
    <property type="match status" value="1"/>
</dbReference>
<feature type="domain" description="Sec23/Sec24 helical" evidence="7">
    <location>
        <begin position="1493"/>
        <end position="1593"/>
    </location>
</feature>
<dbReference type="GO" id="GO:0030127">
    <property type="term" value="C:COPII vesicle coat"/>
    <property type="evidence" value="ECO:0007669"/>
    <property type="project" value="InterPro"/>
</dbReference>
<feature type="region of interest" description="Disordered" evidence="4">
    <location>
        <begin position="787"/>
        <end position="809"/>
    </location>
</feature>
<dbReference type="InterPro" id="IPR006895">
    <property type="entry name" value="Znf_Sec23_Sec24"/>
</dbReference>
<dbReference type="Gene3D" id="2.60.40.1670">
    <property type="entry name" value="beta-sandwich domain of Sec23/24"/>
    <property type="match status" value="1"/>
</dbReference>
<feature type="compositionally biased region" description="Polar residues" evidence="4">
    <location>
        <begin position="358"/>
        <end position="368"/>
    </location>
</feature>
<feature type="compositionally biased region" description="Low complexity" evidence="4">
    <location>
        <begin position="504"/>
        <end position="515"/>
    </location>
</feature>
<organism evidence="8 9">
    <name type="scientific">Cystoisospora suis</name>
    <dbReference type="NCBI Taxonomy" id="483139"/>
    <lineage>
        <taxon>Eukaryota</taxon>
        <taxon>Sar</taxon>
        <taxon>Alveolata</taxon>
        <taxon>Apicomplexa</taxon>
        <taxon>Conoidasida</taxon>
        <taxon>Coccidia</taxon>
        <taxon>Eucoccidiorida</taxon>
        <taxon>Eimeriorina</taxon>
        <taxon>Sarcocystidae</taxon>
        <taxon>Cystoisospora</taxon>
    </lineage>
</organism>
<feature type="compositionally biased region" description="Low complexity" evidence="4">
    <location>
        <begin position="422"/>
        <end position="438"/>
    </location>
</feature>
<evidence type="ECO:0000259" key="6">
    <source>
        <dbReference type="Pfam" id="PF04811"/>
    </source>
</evidence>
<evidence type="ECO:0000256" key="4">
    <source>
        <dbReference type="SAM" id="MobiDB-lite"/>
    </source>
</evidence>
<proteinExistence type="inferred from homology"/>
<dbReference type="VEuPathDB" id="ToxoDB:CSUI_008827"/>
<feature type="compositionally biased region" description="Polar residues" evidence="4">
    <location>
        <begin position="494"/>
        <end position="503"/>
    </location>
</feature>
<dbReference type="InterPro" id="IPR029006">
    <property type="entry name" value="ADF-H/Gelsolin-like_dom_sf"/>
</dbReference>
<evidence type="ECO:0000259" key="7">
    <source>
        <dbReference type="Pfam" id="PF04815"/>
    </source>
</evidence>
<feature type="region of interest" description="Disordered" evidence="4">
    <location>
        <begin position="695"/>
        <end position="757"/>
    </location>
</feature>
<feature type="compositionally biased region" description="Polar residues" evidence="4">
    <location>
        <begin position="285"/>
        <end position="295"/>
    </location>
</feature>
<evidence type="ECO:0000256" key="1">
    <source>
        <dbReference type="ARBA" id="ARBA00008334"/>
    </source>
</evidence>
<dbReference type="PANTHER" id="PTHR13803">
    <property type="entry name" value="SEC24-RELATED PROTEIN"/>
    <property type="match status" value="1"/>
</dbReference>
<feature type="compositionally biased region" description="Polar residues" evidence="4">
    <location>
        <begin position="1"/>
        <end position="16"/>
    </location>
</feature>